<proteinExistence type="predicted"/>
<evidence type="ECO:0000256" key="1">
    <source>
        <dbReference type="SAM" id="SignalP"/>
    </source>
</evidence>
<evidence type="ECO:0000313" key="3">
    <source>
        <dbReference type="Proteomes" id="UP000177199"/>
    </source>
</evidence>
<feature type="signal peptide" evidence="1">
    <location>
        <begin position="1"/>
        <end position="20"/>
    </location>
</feature>
<name>A0A1F7HKL1_9BACT</name>
<evidence type="ECO:0000313" key="2">
    <source>
        <dbReference type="EMBL" id="OGK31516.1"/>
    </source>
</evidence>
<reference evidence="2 3" key="1">
    <citation type="journal article" date="2016" name="Nat. Commun.">
        <title>Thousands of microbial genomes shed light on interconnected biogeochemical processes in an aquifer system.</title>
        <authorList>
            <person name="Anantharaman K."/>
            <person name="Brown C.T."/>
            <person name="Hug L.A."/>
            <person name="Sharon I."/>
            <person name="Castelle C.J."/>
            <person name="Probst A.J."/>
            <person name="Thomas B.C."/>
            <person name="Singh A."/>
            <person name="Wilkins M.J."/>
            <person name="Karaoz U."/>
            <person name="Brodie E.L."/>
            <person name="Williams K.H."/>
            <person name="Hubbard S.S."/>
            <person name="Banfield J.F."/>
        </authorList>
    </citation>
    <scope>NUCLEOTIDE SEQUENCE [LARGE SCALE GENOMIC DNA]</scope>
</reference>
<accession>A0A1F7HKL1</accession>
<evidence type="ECO:0008006" key="4">
    <source>
        <dbReference type="Google" id="ProtNLM"/>
    </source>
</evidence>
<dbReference type="EMBL" id="MFZV01000004">
    <property type="protein sequence ID" value="OGK31516.1"/>
    <property type="molecule type" value="Genomic_DNA"/>
</dbReference>
<gene>
    <name evidence="2" type="ORF">A3F29_04200</name>
</gene>
<sequence length="223" mass="24787">MKIKIFVLTLFLLIFITASAVIGQDSTGELEEIQEFKDKLASKVAELQQNEDKAIAGFASDINESSLKIITSNNEKYSVELDDLLTKYFSIGNSITEKSKEDISEDDYLIVTGPVNGDIISANGIYIDTQYVSGSGIVSQTDQSNLALTIITLENDTFTIDVETSTKKQIINIKELKLDNVGFSTIKAGDVVHFIYKKSNEENKNNRYSADKILVVPQEYFSK</sequence>
<comment type="caution">
    <text evidence="2">The sequence shown here is derived from an EMBL/GenBank/DDBJ whole genome shotgun (WGS) entry which is preliminary data.</text>
</comment>
<dbReference type="Proteomes" id="UP000177199">
    <property type="component" value="Unassembled WGS sequence"/>
</dbReference>
<keyword evidence="1" id="KW-0732">Signal</keyword>
<protein>
    <recommendedName>
        <fullName evidence="4">DUF5666 domain-containing protein</fullName>
    </recommendedName>
</protein>
<organism evidence="2 3">
    <name type="scientific">Candidatus Roizmanbacteria bacterium RIFCSPHIGHO2_12_FULL_33_9</name>
    <dbReference type="NCBI Taxonomy" id="1802045"/>
    <lineage>
        <taxon>Bacteria</taxon>
        <taxon>Candidatus Roizmaniibacteriota</taxon>
    </lineage>
</organism>
<feature type="chain" id="PRO_5009529278" description="DUF5666 domain-containing protein" evidence="1">
    <location>
        <begin position="21"/>
        <end position="223"/>
    </location>
</feature>
<dbReference type="AlphaFoldDB" id="A0A1F7HKL1"/>